<proteinExistence type="predicted"/>
<evidence type="ECO:0000313" key="1">
    <source>
        <dbReference type="EMBL" id="KAH0916032.1"/>
    </source>
</evidence>
<dbReference type="EMBL" id="JAGKQM010000008">
    <property type="protein sequence ID" value="KAH0916032.1"/>
    <property type="molecule type" value="Genomic_DNA"/>
</dbReference>
<gene>
    <name evidence="1" type="ORF">HID58_030478</name>
</gene>
<accession>A0ABQ8CG24</accession>
<dbReference type="Proteomes" id="UP000824890">
    <property type="component" value="Unassembled WGS sequence"/>
</dbReference>
<comment type="caution">
    <text evidence="1">The sequence shown here is derived from an EMBL/GenBank/DDBJ whole genome shotgun (WGS) entry which is preliminary data.</text>
</comment>
<organism evidence="1 2">
    <name type="scientific">Brassica napus</name>
    <name type="common">Rape</name>
    <dbReference type="NCBI Taxonomy" id="3708"/>
    <lineage>
        <taxon>Eukaryota</taxon>
        <taxon>Viridiplantae</taxon>
        <taxon>Streptophyta</taxon>
        <taxon>Embryophyta</taxon>
        <taxon>Tracheophyta</taxon>
        <taxon>Spermatophyta</taxon>
        <taxon>Magnoliopsida</taxon>
        <taxon>eudicotyledons</taxon>
        <taxon>Gunneridae</taxon>
        <taxon>Pentapetalae</taxon>
        <taxon>rosids</taxon>
        <taxon>malvids</taxon>
        <taxon>Brassicales</taxon>
        <taxon>Brassicaceae</taxon>
        <taxon>Brassiceae</taxon>
        <taxon>Brassica</taxon>
    </lineage>
</organism>
<sequence>MFLWFLEKCMDHPVQQKLPVLLNLKSQRMTIHSTLYFMLMDPKIDIVLRNGLMGNGSSASDYKRCNHIGASEEDDNVVEEVDRMQTYCASFTERMDQGPSLYLASEKKTLDRLRNSFSSLPYG</sequence>
<name>A0ABQ8CG24_BRANA</name>
<protein>
    <submittedName>
        <fullName evidence="1">Uncharacterized protein</fullName>
    </submittedName>
</protein>
<keyword evidence="2" id="KW-1185">Reference proteome</keyword>
<reference evidence="1 2" key="1">
    <citation type="submission" date="2021-05" db="EMBL/GenBank/DDBJ databases">
        <title>Genome Assembly of Synthetic Allotetraploid Brassica napus Reveals Homoeologous Exchanges between Subgenomes.</title>
        <authorList>
            <person name="Davis J.T."/>
        </authorList>
    </citation>
    <scope>NUCLEOTIDE SEQUENCE [LARGE SCALE GENOMIC DNA]</scope>
    <source>
        <strain evidence="2">cv. Da-Ae</strain>
        <tissue evidence="1">Seedling</tissue>
    </source>
</reference>
<evidence type="ECO:0000313" key="2">
    <source>
        <dbReference type="Proteomes" id="UP000824890"/>
    </source>
</evidence>